<dbReference type="PANTHER" id="PTHR18895">
    <property type="entry name" value="HEMK METHYLTRANSFERASE"/>
    <property type="match status" value="1"/>
</dbReference>
<feature type="domain" description="Methyltransferase small" evidence="6">
    <location>
        <begin position="123"/>
        <end position="206"/>
    </location>
</feature>
<keyword evidence="2 8" id="KW-0489">Methyltransferase</keyword>
<dbReference type="PANTHER" id="PTHR18895:SF74">
    <property type="entry name" value="MTRF1L RELEASE FACTOR GLUTAMINE METHYLTRANSFERASE"/>
    <property type="match status" value="1"/>
</dbReference>
<dbReference type="NCBIfam" id="TIGR00536">
    <property type="entry name" value="hemK_fam"/>
    <property type="match status" value="1"/>
</dbReference>
<comment type="catalytic activity">
    <reaction evidence="5">
        <text>L-glutaminyl-[peptide chain release factor] + S-adenosyl-L-methionine = N(5)-methyl-L-glutaminyl-[peptide chain release factor] + S-adenosyl-L-homocysteine + H(+)</text>
        <dbReference type="Rhea" id="RHEA:42896"/>
        <dbReference type="Rhea" id="RHEA-COMP:10271"/>
        <dbReference type="Rhea" id="RHEA-COMP:10272"/>
        <dbReference type="ChEBI" id="CHEBI:15378"/>
        <dbReference type="ChEBI" id="CHEBI:30011"/>
        <dbReference type="ChEBI" id="CHEBI:57856"/>
        <dbReference type="ChEBI" id="CHEBI:59789"/>
        <dbReference type="ChEBI" id="CHEBI:61891"/>
        <dbReference type="EC" id="2.1.1.297"/>
    </reaction>
</comment>
<evidence type="ECO:0000256" key="5">
    <source>
        <dbReference type="ARBA" id="ARBA00048391"/>
    </source>
</evidence>
<evidence type="ECO:0000259" key="6">
    <source>
        <dbReference type="Pfam" id="PF05175"/>
    </source>
</evidence>
<dbReference type="InterPro" id="IPR040758">
    <property type="entry name" value="PrmC_N"/>
</dbReference>
<evidence type="ECO:0000259" key="7">
    <source>
        <dbReference type="Pfam" id="PF17827"/>
    </source>
</evidence>
<dbReference type="GO" id="GO:0032259">
    <property type="term" value="P:methylation"/>
    <property type="evidence" value="ECO:0007669"/>
    <property type="project" value="UniProtKB-KW"/>
</dbReference>
<dbReference type="EMBL" id="CACRUT010000016">
    <property type="protein sequence ID" value="VYU48094.1"/>
    <property type="molecule type" value="Genomic_DNA"/>
</dbReference>
<dbReference type="InterPro" id="IPR002052">
    <property type="entry name" value="DNA_methylase_N6_adenine_CS"/>
</dbReference>
<dbReference type="GO" id="GO:0102559">
    <property type="term" value="F:peptide chain release factor N(5)-glutamine methyltransferase activity"/>
    <property type="evidence" value="ECO:0007669"/>
    <property type="project" value="UniProtKB-EC"/>
</dbReference>
<dbReference type="CDD" id="cd02440">
    <property type="entry name" value="AdoMet_MTases"/>
    <property type="match status" value="1"/>
</dbReference>
<keyword evidence="3 8" id="KW-0808">Transferase</keyword>
<dbReference type="InterPro" id="IPR050320">
    <property type="entry name" value="N5-glutamine_MTase"/>
</dbReference>
<dbReference type="InterPro" id="IPR004556">
    <property type="entry name" value="HemK-like"/>
</dbReference>
<protein>
    <recommendedName>
        <fullName evidence="1">peptide chain release factor N(5)-glutamine methyltransferase</fullName>
        <ecNumber evidence="1">2.1.1.297</ecNumber>
    </recommendedName>
</protein>
<dbReference type="InterPro" id="IPR029063">
    <property type="entry name" value="SAM-dependent_MTases_sf"/>
</dbReference>
<gene>
    <name evidence="8" type="primary">prmC</name>
    <name evidence="8" type="ORF">PCLFYP37_03065</name>
</gene>
<evidence type="ECO:0000256" key="1">
    <source>
        <dbReference type="ARBA" id="ARBA00012771"/>
    </source>
</evidence>
<evidence type="ECO:0000313" key="8">
    <source>
        <dbReference type="EMBL" id="VYU48094.1"/>
    </source>
</evidence>
<dbReference type="Gene3D" id="3.40.50.150">
    <property type="entry name" value="Vaccinia Virus protein VP39"/>
    <property type="match status" value="1"/>
</dbReference>
<dbReference type="GO" id="GO:0003676">
    <property type="term" value="F:nucleic acid binding"/>
    <property type="evidence" value="ECO:0007669"/>
    <property type="project" value="InterPro"/>
</dbReference>
<evidence type="ECO:0000256" key="4">
    <source>
        <dbReference type="ARBA" id="ARBA00022691"/>
    </source>
</evidence>
<dbReference type="AlphaFoldDB" id="A0A6N3F7M9"/>
<dbReference type="NCBIfam" id="TIGR03534">
    <property type="entry name" value="RF_mod_PrmC"/>
    <property type="match status" value="1"/>
</dbReference>
<reference evidence="8" key="1">
    <citation type="submission" date="2019-11" db="EMBL/GenBank/DDBJ databases">
        <authorList>
            <person name="Feng L."/>
        </authorList>
    </citation>
    <scope>NUCLEOTIDE SEQUENCE</scope>
    <source>
        <strain evidence="8">PclaraLFYP37</strain>
    </source>
</reference>
<dbReference type="InterPro" id="IPR007848">
    <property type="entry name" value="Small_mtfrase_dom"/>
</dbReference>
<keyword evidence="4" id="KW-0949">S-adenosyl-L-methionine</keyword>
<dbReference type="EC" id="2.1.1.297" evidence="1"/>
<name>A0A6N3F7M9_9BACT</name>
<evidence type="ECO:0000256" key="2">
    <source>
        <dbReference type="ARBA" id="ARBA00022603"/>
    </source>
</evidence>
<dbReference type="PROSITE" id="PS00092">
    <property type="entry name" value="N6_MTASE"/>
    <property type="match status" value="1"/>
</dbReference>
<dbReference type="Gene3D" id="1.10.8.10">
    <property type="entry name" value="DNA helicase RuvA subunit, C-terminal domain"/>
    <property type="match status" value="1"/>
</dbReference>
<dbReference type="SUPFAM" id="SSF53335">
    <property type="entry name" value="S-adenosyl-L-methionine-dependent methyltransferases"/>
    <property type="match status" value="1"/>
</dbReference>
<feature type="domain" description="Release factor glutamine methyltransferase N-terminal" evidence="7">
    <location>
        <begin position="27"/>
        <end position="82"/>
    </location>
</feature>
<sequence length="292" mass="33286">MSDKPITEMNASFNYIFDRLCMSYPASEARAIARLVLETRFGLTPIDICMGRDRTFSLEERRELENIVKRLSQKEPVQYVLGQTDFCGRTFSVAPGVLVPRPETEELTEWIIRDEKASGFSSPDILDIGTGSGCIAITLSQELPQAQVSAIDISTQALAIARKNAERLGAAVDFRCQDILDSPSKEQDSPLWNIIVSNPPYICEHERENMEENVLRYEPSQALFVPDHDPLLFYRAIGEYAVKTLKEGGRLYVEINRAYGRETTRLFQSLGLRDITLKKDFYDNERMIRCRK</sequence>
<evidence type="ECO:0000256" key="3">
    <source>
        <dbReference type="ARBA" id="ARBA00022679"/>
    </source>
</evidence>
<organism evidence="8">
    <name type="scientific">Paraprevotella clara</name>
    <dbReference type="NCBI Taxonomy" id="454154"/>
    <lineage>
        <taxon>Bacteria</taxon>
        <taxon>Pseudomonadati</taxon>
        <taxon>Bacteroidota</taxon>
        <taxon>Bacteroidia</taxon>
        <taxon>Bacteroidales</taxon>
        <taxon>Prevotellaceae</taxon>
        <taxon>Paraprevotella</taxon>
    </lineage>
</organism>
<dbReference type="Pfam" id="PF17827">
    <property type="entry name" value="PrmC_N"/>
    <property type="match status" value="1"/>
</dbReference>
<proteinExistence type="predicted"/>
<dbReference type="InterPro" id="IPR019874">
    <property type="entry name" value="RF_methyltr_PrmC"/>
</dbReference>
<accession>A0A6N3F7M9</accession>
<dbReference type="Pfam" id="PF05175">
    <property type="entry name" value="MTS"/>
    <property type="match status" value="1"/>
</dbReference>